<sequence length="509" mass="54694">MLFPDHHADRRPEAPAYVIDGVAVDYRTMVDNSIRTANLMRDIGLVPGDVVAILLPNVPGLLDIAWSAQRSGLRYTSVASHLTAEEIAYILTDSGAKVVFTCTALADVAAAAIAMVSPTPLAAFSIDGEAAGLPDLRPARDAQPAVPNGPESEGVDLLYSSGTTGRPKGVAATLGQAPLGTLSGTAPFLINTWGFDESTVYLSPAPMYHSAPLRTSMAVQRMGGTVVIMPKFKPEPALELIAKHQVTHTQMVPTMFVRLLQLDDEVRLAHDVSSLRAVIHAAAPCPPSVKQAMIAWLGPIVDEFYSSTEAPLVTLIRSEEALARPGSVGRPVLGTPHICDDEGNVLPVGTPGTIWSEGGVDFEYLNAPEKTAATRNELGWRTVGDLGYLDEEGFLYISDRRDDLILVGGVNVYPQEIENVLIEHAAVQDVAVIGVPDLEYGQRVAAFITPNPGHEASDALAQQIIADTADRLSRVKQPRIVEFVDELPRTPTGKLLKRVLREEYKAESR</sequence>
<dbReference type="InterPro" id="IPR042099">
    <property type="entry name" value="ANL_N_sf"/>
</dbReference>
<accession>A0ABP4W1S2</accession>
<name>A0ABP4W1S2_9ACTN</name>
<dbReference type="Gene3D" id="3.30.300.30">
    <property type="match status" value="1"/>
</dbReference>
<feature type="region of interest" description="Disordered" evidence="1">
    <location>
        <begin position="136"/>
        <end position="160"/>
    </location>
</feature>
<proteinExistence type="predicted"/>
<organism evidence="4 5">
    <name type="scientific">Aeromicrobium alkaliterrae</name>
    <dbReference type="NCBI Taxonomy" id="302168"/>
    <lineage>
        <taxon>Bacteria</taxon>
        <taxon>Bacillati</taxon>
        <taxon>Actinomycetota</taxon>
        <taxon>Actinomycetes</taxon>
        <taxon>Propionibacteriales</taxon>
        <taxon>Nocardioidaceae</taxon>
        <taxon>Aeromicrobium</taxon>
    </lineage>
</organism>
<dbReference type="SUPFAM" id="SSF56801">
    <property type="entry name" value="Acetyl-CoA synthetase-like"/>
    <property type="match status" value="1"/>
</dbReference>
<dbReference type="PANTHER" id="PTHR24096">
    <property type="entry name" value="LONG-CHAIN-FATTY-ACID--COA LIGASE"/>
    <property type="match status" value="1"/>
</dbReference>
<protein>
    <submittedName>
        <fullName evidence="4">Acyl-CoA synthetase</fullName>
    </submittedName>
</protein>
<keyword evidence="5" id="KW-1185">Reference proteome</keyword>
<dbReference type="PROSITE" id="PS00455">
    <property type="entry name" value="AMP_BINDING"/>
    <property type="match status" value="1"/>
</dbReference>
<dbReference type="Gene3D" id="3.40.50.12780">
    <property type="entry name" value="N-terminal domain of ligase-like"/>
    <property type="match status" value="1"/>
</dbReference>
<dbReference type="InterPro" id="IPR045851">
    <property type="entry name" value="AMP-bd_C_sf"/>
</dbReference>
<gene>
    <name evidence="4" type="ORF">GCM10009710_26620</name>
</gene>
<comment type="caution">
    <text evidence="4">The sequence shown here is derived from an EMBL/GenBank/DDBJ whole genome shotgun (WGS) entry which is preliminary data.</text>
</comment>
<evidence type="ECO:0000256" key="1">
    <source>
        <dbReference type="SAM" id="MobiDB-lite"/>
    </source>
</evidence>
<evidence type="ECO:0000313" key="4">
    <source>
        <dbReference type="EMBL" id="GAA1745280.1"/>
    </source>
</evidence>
<evidence type="ECO:0000259" key="2">
    <source>
        <dbReference type="Pfam" id="PF00501"/>
    </source>
</evidence>
<feature type="domain" description="AMP-binding enzyme C-terminal" evidence="3">
    <location>
        <begin position="416"/>
        <end position="494"/>
    </location>
</feature>
<evidence type="ECO:0000259" key="3">
    <source>
        <dbReference type="Pfam" id="PF13193"/>
    </source>
</evidence>
<dbReference type="InterPro" id="IPR000873">
    <property type="entry name" value="AMP-dep_synth/lig_dom"/>
</dbReference>
<dbReference type="RefSeq" id="WP_344202458.1">
    <property type="nucleotide sequence ID" value="NZ_BAAAME010000004.1"/>
</dbReference>
<dbReference type="InterPro" id="IPR025110">
    <property type="entry name" value="AMP-bd_C"/>
</dbReference>
<dbReference type="InterPro" id="IPR020845">
    <property type="entry name" value="AMP-binding_CS"/>
</dbReference>
<dbReference type="PANTHER" id="PTHR24096:SF323">
    <property type="entry name" value="BLR3536 PROTEIN"/>
    <property type="match status" value="1"/>
</dbReference>
<dbReference type="Pfam" id="PF00501">
    <property type="entry name" value="AMP-binding"/>
    <property type="match status" value="1"/>
</dbReference>
<reference evidence="5" key="1">
    <citation type="journal article" date="2019" name="Int. J. Syst. Evol. Microbiol.">
        <title>The Global Catalogue of Microorganisms (GCM) 10K type strain sequencing project: providing services to taxonomists for standard genome sequencing and annotation.</title>
        <authorList>
            <consortium name="The Broad Institute Genomics Platform"/>
            <consortium name="The Broad Institute Genome Sequencing Center for Infectious Disease"/>
            <person name="Wu L."/>
            <person name="Ma J."/>
        </authorList>
    </citation>
    <scope>NUCLEOTIDE SEQUENCE [LARGE SCALE GENOMIC DNA]</scope>
    <source>
        <strain evidence="5">JCM 13518</strain>
    </source>
</reference>
<evidence type="ECO:0000313" key="5">
    <source>
        <dbReference type="Proteomes" id="UP001501057"/>
    </source>
</evidence>
<dbReference type="Pfam" id="PF13193">
    <property type="entry name" value="AMP-binding_C"/>
    <property type="match status" value="1"/>
</dbReference>
<dbReference type="EMBL" id="BAAAME010000004">
    <property type="protein sequence ID" value="GAA1745280.1"/>
    <property type="molecule type" value="Genomic_DNA"/>
</dbReference>
<dbReference type="Proteomes" id="UP001501057">
    <property type="component" value="Unassembled WGS sequence"/>
</dbReference>
<feature type="domain" description="AMP-dependent synthetase/ligase" evidence="2">
    <location>
        <begin position="5"/>
        <end position="358"/>
    </location>
</feature>